<evidence type="ECO:0000256" key="2">
    <source>
        <dbReference type="SAM" id="MobiDB-lite"/>
    </source>
</evidence>
<dbReference type="SUPFAM" id="SSF57756">
    <property type="entry name" value="Retrovirus zinc finger-like domains"/>
    <property type="match status" value="1"/>
</dbReference>
<feature type="domain" description="CCHC-type" evidence="3">
    <location>
        <begin position="65"/>
        <end position="80"/>
    </location>
</feature>
<feature type="region of interest" description="Disordered" evidence="2">
    <location>
        <begin position="1"/>
        <end position="43"/>
    </location>
</feature>
<dbReference type="EMBL" id="LR862135">
    <property type="protein sequence ID" value="CAD1840458.1"/>
    <property type="molecule type" value="Genomic_DNA"/>
</dbReference>
<keyword evidence="1" id="KW-0479">Metal-binding</keyword>
<organism evidence="4">
    <name type="scientific">Ananas comosus var. bracteatus</name>
    <name type="common">red pineapple</name>
    <dbReference type="NCBI Taxonomy" id="296719"/>
    <lineage>
        <taxon>Eukaryota</taxon>
        <taxon>Viridiplantae</taxon>
        <taxon>Streptophyta</taxon>
        <taxon>Embryophyta</taxon>
        <taxon>Tracheophyta</taxon>
        <taxon>Spermatophyta</taxon>
        <taxon>Magnoliopsida</taxon>
        <taxon>Liliopsida</taxon>
        <taxon>Poales</taxon>
        <taxon>Bromeliaceae</taxon>
        <taxon>Bromelioideae</taxon>
        <taxon>Ananas</taxon>
    </lineage>
</organism>
<dbReference type="Gene3D" id="4.10.60.10">
    <property type="entry name" value="Zinc finger, CCHC-type"/>
    <property type="match status" value="1"/>
</dbReference>
<dbReference type="GO" id="GO:0008270">
    <property type="term" value="F:zinc ion binding"/>
    <property type="evidence" value="ECO:0007669"/>
    <property type="project" value="UniProtKB-KW"/>
</dbReference>
<reference evidence="4" key="1">
    <citation type="submission" date="2020-07" db="EMBL/GenBank/DDBJ databases">
        <authorList>
            <person name="Lin J."/>
        </authorList>
    </citation>
    <scope>NUCLEOTIDE SEQUENCE</scope>
</reference>
<keyword evidence="1" id="KW-0863">Zinc-finger</keyword>
<dbReference type="GO" id="GO:0003676">
    <property type="term" value="F:nucleic acid binding"/>
    <property type="evidence" value="ECO:0007669"/>
    <property type="project" value="InterPro"/>
</dbReference>
<name>A0A6V7QBV1_ANACO</name>
<evidence type="ECO:0000313" key="4">
    <source>
        <dbReference type="EMBL" id="CAD1840458.1"/>
    </source>
</evidence>
<protein>
    <recommendedName>
        <fullName evidence="3">CCHC-type domain-containing protein</fullName>
    </recommendedName>
</protein>
<dbReference type="PROSITE" id="PS50158">
    <property type="entry name" value="ZF_CCHC"/>
    <property type="match status" value="1"/>
</dbReference>
<proteinExistence type="predicted"/>
<evidence type="ECO:0000259" key="3">
    <source>
        <dbReference type="PROSITE" id="PS50158"/>
    </source>
</evidence>
<keyword evidence="1" id="KW-0862">Zinc</keyword>
<sequence>MVMPTPVLSVRRSRRTEERSGLQAVQEVSRSPRSPRSTRECSPRVVGLRDASFVAETIIEQREGKCFRCGQAGHFSCHCPGRASPAPSVASAPATPREYGGVPSAAVFAQRAMMPRQSEMTRPAPSGRVFAAQLEEPAEVEERNVVVVSASRARKMVSGACVAYLATVVEVYRETPTLRDVSVPTLGLHSARGVTGDRSMAVPVHILYRYTLDGCTGTLVTNFKPEPRVCIFVGFVPVHFPVYRYTLAESEQFELQGVFRYCSLLFNTPRPLGLLLSSDHREGKILDTFHVIRHEDLVLATDHLITCHCAHSHMLVRVAPYKPALRR</sequence>
<dbReference type="InterPro" id="IPR001878">
    <property type="entry name" value="Znf_CCHC"/>
</dbReference>
<evidence type="ECO:0000256" key="1">
    <source>
        <dbReference type="PROSITE-ProRule" id="PRU00047"/>
    </source>
</evidence>
<accession>A0A6V7QBV1</accession>
<dbReference type="InterPro" id="IPR036875">
    <property type="entry name" value="Znf_CCHC_sf"/>
</dbReference>
<gene>
    <name evidence="4" type="ORF">CB5_LOCUS23669</name>
</gene>
<dbReference type="AlphaFoldDB" id="A0A6V7QBV1"/>